<gene>
    <name evidence="1" type="ORF">H5410_046824</name>
</gene>
<evidence type="ECO:0000313" key="2">
    <source>
        <dbReference type="Proteomes" id="UP000824120"/>
    </source>
</evidence>
<comment type="caution">
    <text evidence="1">The sequence shown here is derived from an EMBL/GenBank/DDBJ whole genome shotgun (WGS) entry which is preliminary data.</text>
</comment>
<dbReference type="AlphaFoldDB" id="A0A9J5XGU4"/>
<proteinExistence type="predicted"/>
<protein>
    <submittedName>
        <fullName evidence="1">Uncharacterized protein</fullName>
    </submittedName>
</protein>
<name>A0A9J5XGU4_SOLCO</name>
<evidence type="ECO:0000313" key="1">
    <source>
        <dbReference type="EMBL" id="KAG5586390.1"/>
    </source>
</evidence>
<organism evidence="1 2">
    <name type="scientific">Solanum commersonii</name>
    <name type="common">Commerson's wild potato</name>
    <name type="synonym">Commerson's nightshade</name>
    <dbReference type="NCBI Taxonomy" id="4109"/>
    <lineage>
        <taxon>Eukaryota</taxon>
        <taxon>Viridiplantae</taxon>
        <taxon>Streptophyta</taxon>
        <taxon>Embryophyta</taxon>
        <taxon>Tracheophyta</taxon>
        <taxon>Spermatophyta</taxon>
        <taxon>Magnoliopsida</taxon>
        <taxon>eudicotyledons</taxon>
        <taxon>Gunneridae</taxon>
        <taxon>Pentapetalae</taxon>
        <taxon>asterids</taxon>
        <taxon>lamiids</taxon>
        <taxon>Solanales</taxon>
        <taxon>Solanaceae</taxon>
        <taxon>Solanoideae</taxon>
        <taxon>Solaneae</taxon>
        <taxon>Solanum</taxon>
    </lineage>
</organism>
<keyword evidence="2" id="KW-1185">Reference proteome</keyword>
<reference evidence="1 2" key="1">
    <citation type="submission" date="2020-09" db="EMBL/GenBank/DDBJ databases">
        <title>De no assembly of potato wild relative species, Solanum commersonii.</title>
        <authorList>
            <person name="Cho K."/>
        </authorList>
    </citation>
    <scope>NUCLEOTIDE SEQUENCE [LARGE SCALE GENOMIC DNA]</scope>
    <source>
        <strain evidence="1">LZ3.2</strain>
        <tissue evidence="1">Leaf</tissue>
    </source>
</reference>
<dbReference type="Proteomes" id="UP000824120">
    <property type="component" value="Chromosome 9"/>
</dbReference>
<feature type="non-terminal residue" evidence="1">
    <location>
        <position position="1"/>
    </location>
</feature>
<dbReference type="EMBL" id="JACXVP010000009">
    <property type="protein sequence ID" value="KAG5586390.1"/>
    <property type="molecule type" value="Genomic_DNA"/>
</dbReference>
<sequence length="192" mass="21279">MDTIDIVFTLVKDEESSIPTSNCLENGNLQIFKAKENCLQTLSSKLIVKKCVAKDHSAQLVGIADPLGDPPFGLYLYLWVMKYLIAELFGDSPIAHLSHRLDFLLQNLAHATQNSIMNAHKKSQLIRAKINCALKDSSCDSPLPKNLKLNILPLYASSSPTKVCPYFPTNICFSSLKIKKVFLRLVTGLSAK</sequence>
<accession>A0A9J5XGU4</accession>